<accession>A0A518BNE5</accession>
<evidence type="ECO:0000256" key="3">
    <source>
        <dbReference type="ARBA" id="ARBA00022679"/>
    </source>
</evidence>
<feature type="domain" description="Carbohydrate kinase FGGY N-terminal" evidence="9">
    <location>
        <begin position="7"/>
        <end position="248"/>
    </location>
</feature>
<dbReference type="EC" id="2.7.1.17" evidence="8"/>
<dbReference type="Proteomes" id="UP000316921">
    <property type="component" value="Chromosome"/>
</dbReference>
<dbReference type="CDD" id="cd07809">
    <property type="entry name" value="ASKHA_NBD_FGGY_BaXK-like"/>
    <property type="match status" value="1"/>
</dbReference>
<dbReference type="PANTHER" id="PTHR43095">
    <property type="entry name" value="SUGAR KINASE"/>
    <property type="match status" value="1"/>
</dbReference>
<dbReference type="InterPro" id="IPR018483">
    <property type="entry name" value="Carb_kinase_FGGY_CS"/>
</dbReference>
<evidence type="ECO:0000256" key="8">
    <source>
        <dbReference type="RuleBase" id="RU364073"/>
    </source>
</evidence>
<organism evidence="11 12">
    <name type="scientific">Engelhardtia mirabilis</name>
    <dbReference type="NCBI Taxonomy" id="2528011"/>
    <lineage>
        <taxon>Bacteria</taxon>
        <taxon>Pseudomonadati</taxon>
        <taxon>Planctomycetota</taxon>
        <taxon>Planctomycetia</taxon>
        <taxon>Planctomycetia incertae sedis</taxon>
        <taxon>Engelhardtia</taxon>
    </lineage>
</organism>
<dbReference type="PROSITE" id="PS00933">
    <property type="entry name" value="FGGY_KINASES_1"/>
    <property type="match status" value="1"/>
</dbReference>
<dbReference type="InterPro" id="IPR018485">
    <property type="entry name" value="FGGY_C"/>
</dbReference>
<keyword evidence="12" id="KW-1185">Reference proteome</keyword>
<sequence>MGGQGLTIGIDVGTQGTKGLVLNLASGEVLVRASASYGLIEGLAPGAAEQHPDTWLKATQVVVARLLESVDPGRIVGIGVSGQQHGFVPLDARGEVIRPAKLWCDTATTVEARELSERFGHHLPVGYTASKILWLARHEPEHFARLAHVLLPHDWINFQLTGRMTMEAGDASGTGLFDPRERRFASQALEALGELCESRSSIADLLPPLIGPSDLAGEVDRRGARTFGLEPGVPVSAGGGDNMMSAIGSGATRPGIVVASLGTSGTVFTHATEPIVDPEGLIAPFCDSTGGWLPLLCVMNATGVTEEVRTAFGYDGAEGLARITREAERVPIGCDGVTFLPYLAGERVPDLPHARGSLLGLRPGSLRPGVLFRAALEGTSLNLAWGVERMRALGVPVDTVRLVGGGANSPLWRQILADVLDAPVTALAEPESAALGAAIQAGCSNDRSGTAPNGVDALASALVRVADATTEPAPASVARYRELGVAFRARVLEVNAPPGSPSA</sequence>
<dbReference type="RefSeq" id="WP_145067584.1">
    <property type="nucleotide sequence ID" value="NZ_CP036287.1"/>
</dbReference>
<protein>
    <recommendedName>
        <fullName evidence="8">Xylulose kinase</fullName>
        <shortName evidence="8">Xylulokinase</shortName>
        <ecNumber evidence="8">2.7.1.17</ecNumber>
    </recommendedName>
</protein>
<dbReference type="GO" id="GO:0042732">
    <property type="term" value="P:D-xylose metabolic process"/>
    <property type="evidence" value="ECO:0007669"/>
    <property type="project" value="UniProtKB-KW"/>
</dbReference>
<dbReference type="PANTHER" id="PTHR43095:SF5">
    <property type="entry name" value="XYLULOSE KINASE"/>
    <property type="match status" value="1"/>
</dbReference>
<keyword evidence="2 8" id="KW-0859">Xylose metabolism</keyword>
<dbReference type="EMBL" id="CP036287">
    <property type="protein sequence ID" value="QDU68512.1"/>
    <property type="molecule type" value="Genomic_DNA"/>
</dbReference>
<evidence type="ECO:0000256" key="1">
    <source>
        <dbReference type="ARBA" id="ARBA00009156"/>
    </source>
</evidence>
<dbReference type="GO" id="GO:0005997">
    <property type="term" value="P:xylulose metabolic process"/>
    <property type="evidence" value="ECO:0007669"/>
    <property type="project" value="InterPro"/>
</dbReference>
<gene>
    <name evidence="8 11" type="primary">xylB</name>
    <name evidence="11" type="ORF">Pla133_36100</name>
</gene>
<keyword evidence="7 8" id="KW-0119">Carbohydrate metabolism</keyword>
<evidence type="ECO:0000256" key="2">
    <source>
        <dbReference type="ARBA" id="ARBA00022629"/>
    </source>
</evidence>
<dbReference type="Pfam" id="PF02782">
    <property type="entry name" value="FGGY_C"/>
    <property type="match status" value="1"/>
</dbReference>
<comment type="similarity">
    <text evidence="1 8">Belongs to the FGGY kinase family.</text>
</comment>
<reference evidence="11 12" key="1">
    <citation type="submission" date="2019-02" db="EMBL/GenBank/DDBJ databases">
        <title>Deep-cultivation of Planctomycetes and their phenomic and genomic characterization uncovers novel biology.</title>
        <authorList>
            <person name="Wiegand S."/>
            <person name="Jogler M."/>
            <person name="Boedeker C."/>
            <person name="Pinto D."/>
            <person name="Vollmers J."/>
            <person name="Rivas-Marin E."/>
            <person name="Kohn T."/>
            <person name="Peeters S.H."/>
            <person name="Heuer A."/>
            <person name="Rast P."/>
            <person name="Oberbeckmann S."/>
            <person name="Bunk B."/>
            <person name="Jeske O."/>
            <person name="Meyerdierks A."/>
            <person name="Storesund J.E."/>
            <person name="Kallscheuer N."/>
            <person name="Luecker S."/>
            <person name="Lage O.M."/>
            <person name="Pohl T."/>
            <person name="Merkel B.J."/>
            <person name="Hornburger P."/>
            <person name="Mueller R.-W."/>
            <person name="Bruemmer F."/>
            <person name="Labrenz M."/>
            <person name="Spormann A.M."/>
            <person name="Op den Camp H."/>
            <person name="Overmann J."/>
            <person name="Amann R."/>
            <person name="Jetten M.S.M."/>
            <person name="Mascher T."/>
            <person name="Medema M.H."/>
            <person name="Devos D.P."/>
            <person name="Kaster A.-K."/>
            <person name="Ovreas L."/>
            <person name="Rohde M."/>
            <person name="Galperin M.Y."/>
            <person name="Jogler C."/>
        </authorList>
    </citation>
    <scope>NUCLEOTIDE SEQUENCE [LARGE SCALE GENOMIC DNA]</scope>
    <source>
        <strain evidence="11 12">Pla133</strain>
    </source>
</reference>
<dbReference type="GO" id="GO:0004856">
    <property type="term" value="F:D-xylulokinase activity"/>
    <property type="evidence" value="ECO:0007669"/>
    <property type="project" value="UniProtKB-EC"/>
</dbReference>
<evidence type="ECO:0000313" key="12">
    <source>
        <dbReference type="Proteomes" id="UP000316921"/>
    </source>
</evidence>
<dbReference type="PIRSF" id="PIRSF000538">
    <property type="entry name" value="GlpK"/>
    <property type="match status" value="1"/>
</dbReference>
<dbReference type="NCBIfam" id="TIGR01312">
    <property type="entry name" value="XylB"/>
    <property type="match status" value="1"/>
</dbReference>
<evidence type="ECO:0000256" key="5">
    <source>
        <dbReference type="ARBA" id="ARBA00022777"/>
    </source>
</evidence>
<evidence type="ECO:0000256" key="7">
    <source>
        <dbReference type="ARBA" id="ARBA00023277"/>
    </source>
</evidence>
<comment type="catalytic activity">
    <reaction evidence="8">
        <text>D-xylulose + ATP = D-xylulose 5-phosphate + ADP + H(+)</text>
        <dbReference type="Rhea" id="RHEA:10964"/>
        <dbReference type="ChEBI" id="CHEBI:15378"/>
        <dbReference type="ChEBI" id="CHEBI:17140"/>
        <dbReference type="ChEBI" id="CHEBI:30616"/>
        <dbReference type="ChEBI" id="CHEBI:57737"/>
        <dbReference type="ChEBI" id="CHEBI:456216"/>
        <dbReference type="EC" id="2.7.1.17"/>
    </reaction>
</comment>
<dbReference type="InterPro" id="IPR000577">
    <property type="entry name" value="Carb_kinase_FGGY"/>
</dbReference>
<dbReference type="Gene3D" id="3.30.420.40">
    <property type="match status" value="2"/>
</dbReference>
<dbReference type="InterPro" id="IPR043129">
    <property type="entry name" value="ATPase_NBD"/>
</dbReference>
<keyword evidence="4 8" id="KW-0547">Nucleotide-binding</keyword>
<dbReference type="InterPro" id="IPR018484">
    <property type="entry name" value="FGGY_N"/>
</dbReference>
<dbReference type="GO" id="GO:0005524">
    <property type="term" value="F:ATP binding"/>
    <property type="evidence" value="ECO:0007669"/>
    <property type="project" value="UniProtKB-KW"/>
</dbReference>
<evidence type="ECO:0000313" key="11">
    <source>
        <dbReference type="EMBL" id="QDU68512.1"/>
    </source>
</evidence>
<dbReference type="SUPFAM" id="SSF53067">
    <property type="entry name" value="Actin-like ATPase domain"/>
    <property type="match status" value="2"/>
</dbReference>
<evidence type="ECO:0000256" key="6">
    <source>
        <dbReference type="ARBA" id="ARBA00022840"/>
    </source>
</evidence>
<dbReference type="InterPro" id="IPR050406">
    <property type="entry name" value="FGGY_Carb_Kinase"/>
</dbReference>
<feature type="domain" description="Carbohydrate kinase FGGY C-terminal" evidence="10">
    <location>
        <begin position="258"/>
        <end position="442"/>
    </location>
</feature>
<dbReference type="InterPro" id="IPR006000">
    <property type="entry name" value="Xylulokinase"/>
</dbReference>
<evidence type="ECO:0000256" key="4">
    <source>
        <dbReference type="ARBA" id="ARBA00022741"/>
    </source>
</evidence>
<proteinExistence type="inferred from homology"/>
<dbReference type="KEGG" id="pbap:Pla133_36100"/>
<dbReference type="Pfam" id="PF00370">
    <property type="entry name" value="FGGY_N"/>
    <property type="match status" value="1"/>
</dbReference>
<name>A0A518BNE5_9BACT</name>
<keyword evidence="6 8" id="KW-0067">ATP-binding</keyword>
<evidence type="ECO:0000259" key="9">
    <source>
        <dbReference type="Pfam" id="PF00370"/>
    </source>
</evidence>
<evidence type="ECO:0000259" key="10">
    <source>
        <dbReference type="Pfam" id="PF02782"/>
    </source>
</evidence>
<keyword evidence="5 8" id="KW-0418">Kinase</keyword>
<dbReference type="AlphaFoldDB" id="A0A518BNE5"/>
<keyword evidence="3 8" id="KW-0808">Transferase</keyword>